<dbReference type="Proteomes" id="UP000237000">
    <property type="component" value="Unassembled WGS sequence"/>
</dbReference>
<reference evidence="2" key="1">
    <citation type="submission" date="2016-06" db="EMBL/GenBank/DDBJ databases">
        <title>Parallel loss of symbiosis genes in relatives of nitrogen-fixing non-legume Parasponia.</title>
        <authorList>
            <person name="Van Velzen R."/>
            <person name="Holmer R."/>
            <person name="Bu F."/>
            <person name="Rutten L."/>
            <person name="Van Zeijl A."/>
            <person name="Liu W."/>
            <person name="Santuari L."/>
            <person name="Cao Q."/>
            <person name="Sharma T."/>
            <person name="Shen D."/>
            <person name="Roswanjaya Y."/>
            <person name="Wardhani T."/>
            <person name="Kalhor M.S."/>
            <person name="Jansen J."/>
            <person name="Van den Hoogen J."/>
            <person name="Gungor B."/>
            <person name="Hartog M."/>
            <person name="Hontelez J."/>
            <person name="Verver J."/>
            <person name="Yang W.-C."/>
            <person name="Schijlen E."/>
            <person name="Repin R."/>
            <person name="Schilthuizen M."/>
            <person name="Schranz E."/>
            <person name="Heidstra R."/>
            <person name="Miyata K."/>
            <person name="Fedorova E."/>
            <person name="Kohlen W."/>
            <person name="Bisseling T."/>
            <person name="Smit S."/>
            <person name="Geurts R."/>
        </authorList>
    </citation>
    <scope>NUCLEOTIDE SEQUENCE [LARGE SCALE GENOMIC DNA]</scope>
    <source>
        <strain evidence="2">cv. RG33-2</strain>
    </source>
</reference>
<accession>A0A2P5FD61</accession>
<evidence type="ECO:0000313" key="2">
    <source>
        <dbReference type="Proteomes" id="UP000237000"/>
    </source>
</evidence>
<dbReference type="OrthoDB" id="10321371at2759"/>
<sequence length="119" mass="12378">MSGCSTSSTVRFSSSFITSFKYGPDTGYVMLRGIVSISVSSITEATSEDGPRTALALLVGKVFLWRSSEPVTALDDILGIALSALPGTGNSSALKTILGDVLRLKFSSPTRPGNSSSII</sequence>
<gene>
    <name evidence="1" type="ORF">TorRG33x02_085580</name>
</gene>
<dbReference type="EMBL" id="JXTC01000043">
    <property type="protein sequence ID" value="PON95729.1"/>
    <property type="molecule type" value="Genomic_DNA"/>
</dbReference>
<keyword evidence="2" id="KW-1185">Reference proteome</keyword>
<proteinExistence type="predicted"/>
<comment type="caution">
    <text evidence="1">The sequence shown here is derived from an EMBL/GenBank/DDBJ whole genome shotgun (WGS) entry which is preliminary data.</text>
</comment>
<evidence type="ECO:0000313" key="1">
    <source>
        <dbReference type="EMBL" id="PON95729.1"/>
    </source>
</evidence>
<organism evidence="1 2">
    <name type="scientific">Trema orientale</name>
    <name type="common">Charcoal tree</name>
    <name type="synonym">Celtis orientalis</name>
    <dbReference type="NCBI Taxonomy" id="63057"/>
    <lineage>
        <taxon>Eukaryota</taxon>
        <taxon>Viridiplantae</taxon>
        <taxon>Streptophyta</taxon>
        <taxon>Embryophyta</taxon>
        <taxon>Tracheophyta</taxon>
        <taxon>Spermatophyta</taxon>
        <taxon>Magnoliopsida</taxon>
        <taxon>eudicotyledons</taxon>
        <taxon>Gunneridae</taxon>
        <taxon>Pentapetalae</taxon>
        <taxon>rosids</taxon>
        <taxon>fabids</taxon>
        <taxon>Rosales</taxon>
        <taxon>Cannabaceae</taxon>
        <taxon>Trema</taxon>
    </lineage>
</organism>
<dbReference type="AlphaFoldDB" id="A0A2P5FD61"/>
<dbReference type="InParanoid" id="A0A2P5FD61"/>
<protein>
    <submittedName>
        <fullName evidence="1">Uncharacterized protein</fullName>
    </submittedName>
</protein>
<name>A0A2P5FD61_TREOI</name>